<dbReference type="RefSeq" id="XP_045099820.1">
    <property type="nucleotide sequence ID" value="XM_045243114.1"/>
</dbReference>
<reference evidence="1 2" key="2">
    <citation type="journal article" date="2011" name="PLoS Genet.">
        <title>Caenorhabditis briggsae recombinant inbred line genotypes reveal inter-strain incompatibility and the evolution of recombination.</title>
        <authorList>
            <person name="Ross J.A."/>
            <person name="Koboldt D.C."/>
            <person name="Staisch J.E."/>
            <person name="Chamberlin H.M."/>
            <person name="Gupta B.P."/>
            <person name="Miller R.D."/>
            <person name="Baird S.E."/>
            <person name="Haag E.S."/>
        </authorList>
    </citation>
    <scope>NUCLEOTIDE SEQUENCE [LARGE SCALE GENOMIC DNA]</scope>
    <source>
        <strain evidence="1 2">AF16</strain>
    </source>
</reference>
<dbReference type="WormBase" id="CBG27453">
    <property type="protein sequence ID" value="CBP34834"/>
    <property type="gene ID" value="WBGene00088867"/>
</dbReference>
<proteinExistence type="predicted"/>
<dbReference type="InParanoid" id="B6IK30"/>
<accession>B6IK30</accession>
<dbReference type="KEGG" id="cbr:CBG_27453"/>
<dbReference type="AlphaFoldDB" id="B6IK30"/>
<keyword evidence="2" id="KW-1185">Reference proteome</keyword>
<dbReference type="EMBL" id="HE600910">
    <property type="protein sequence ID" value="CAS00260.1"/>
    <property type="molecule type" value="Genomic_DNA"/>
</dbReference>
<protein>
    <submittedName>
        <fullName evidence="1">Protein CBG27453</fullName>
    </submittedName>
</protein>
<dbReference type="HOGENOM" id="CLU_1972452_0_0_1"/>
<evidence type="ECO:0000313" key="2">
    <source>
        <dbReference type="Proteomes" id="UP000008549"/>
    </source>
</evidence>
<sequence>MLKIVQRFLLGKLSTICPSTPNVQKSGVVVISYEVVDVFQDPGPAPTALVSAAPFPIAPVPIALVPIALTQDPGHRTQGAPRAPAPAQAQAGELTILTVSLSLLYGKSRDSYLFAPFFFFFFTFLKR</sequence>
<dbReference type="CTD" id="68918906"/>
<gene>
    <name evidence="1 3" type="ORF">CBG27453</name>
    <name evidence="1" type="ORF">CBG_27453</name>
</gene>
<evidence type="ECO:0000313" key="1">
    <source>
        <dbReference type="EMBL" id="CAS00260.1"/>
    </source>
</evidence>
<evidence type="ECO:0000313" key="3">
    <source>
        <dbReference type="WormBase" id="CBG27453"/>
    </source>
</evidence>
<dbReference type="Proteomes" id="UP000008549">
    <property type="component" value="Unassembled WGS sequence"/>
</dbReference>
<organism evidence="1 2">
    <name type="scientific">Caenorhabditis briggsae</name>
    <dbReference type="NCBI Taxonomy" id="6238"/>
    <lineage>
        <taxon>Eukaryota</taxon>
        <taxon>Metazoa</taxon>
        <taxon>Ecdysozoa</taxon>
        <taxon>Nematoda</taxon>
        <taxon>Chromadorea</taxon>
        <taxon>Rhabditida</taxon>
        <taxon>Rhabditina</taxon>
        <taxon>Rhabditomorpha</taxon>
        <taxon>Rhabditoidea</taxon>
        <taxon>Rhabditidae</taxon>
        <taxon>Peloderinae</taxon>
        <taxon>Caenorhabditis</taxon>
    </lineage>
</organism>
<dbReference type="GeneID" id="68918906"/>
<reference evidence="1 2" key="1">
    <citation type="journal article" date="2003" name="PLoS Biol.">
        <title>The genome sequence of Caenorhabditis briggsae: a platform for comparative genomics.</title>
        <authorList>
            <person name="Stein L.D."/>
            <person name="Bao Z."/>
            <person name="Blasiar D."/>
            <person name="Blumenthal T."/>
            <person name="Brent M.R."/>
            <person name="Chen N."/>
            <person name="Chinwalla A."/>
            <person name="Clarke L."/>
            <person name="Clee C."/>
            <person name="Coghlan A."/>
            <person name="Coulson A."/>
            <person name="D'Eustachio P."/>
            <person name="Fitch D.H."/>
            <person name="Fulton L.A."/>
            <person name="Fulton R.E."/>
            <person name="Griffiths-Jones S."/>
            <person name="Harris T.W."/>
            <person name="Hillier L.W."/>
            <person name="Kamath R."/>
            <person name="Kuwabara P.E."/>
            <person name="Mardis E.R."/>
            <person name="Marra M.A."/>
            <person name="Miner T.L."/>
            <person name="Minx P."/>
            <person name="Mullikin J.C."/>
            <person name="Plumb R.W."/>
            <person name="Rogers J."/>
            <person name="Schein J.E."/>
            <person name="Sohrmann M."/>
            <person name="Spieth J."/>
            <person name="Stajich J.E."/>
            <person name="Wei C."/>
            <person name="Willey D."/>
            <person name="Wilson R.K."/>
            <person name="Durbin R."/>
            <person name="Waterston R.H."/>
        </authorList>
    </citation>
    <scope>NUCLEOTIDE SEQUENCE [LARGE SCALE GENOMIC DNA]</scope>
    <source>
        <strain evidence="1 2">AF16</strain>
    </source>
</reference>
<name>B6IK30_CAEBR</name>